<evidence type="ECO:0000256" key="3">
    <source>
        <dbReference type="ARBA" id="ARBA00023125"/>
    </source>
</evidence>
<keyword evidence="3" id="KW-0238">DNA-binding</keyword>
<dbReference type="EMBL" id="JACJJQ010000007">
    <property type="protein sequence ID" value="MBM6753632.1"/>
    <property type="molecule type" value="Genomic_DNA"/>
</dbReference>
<dbReference type="PANTHER" id="PTHR30419:SF8">
    <property type="entry name" value="NITROGEN ASSIMILATION TRANSCRIPTIONAL ACTIVATOR-RELATED"/>
    <property type="match status" value="1"/>
</dbReference>
<organism evidence="6 7">
    <name type="scientific">Limosilactobacillus alvi</name>
    <dbReference type="NCBI Taxonomy" id="990412"/>
    <lineage>
        <taxon>Bacteria</taxon>
        <taxon>Bacillati</taxon>
        <taxon>Bacillota</taxon>
        <taxon>Bacilli</taxon>
        <taxon>Lactobacillales</taxon>
        <taxon>Lactobacillaceae</taxon>
        <taxon>Limosilactobacillus</taxon>
    </lineage>
</organism>
<evidence type="ECO:0000256" key="2">
    <source>
        <dbReference type="ARBA" id="ARBA00023015"/>
    </source>
</evidence>
<keyword evidence="4" id="KW-0804">Transcription</keyword>
<dbReference type="InterPro" id="IPR050950">
    <property type="entry name" value="HTH-type_LysR_regulators"/>
</dbReference>
<dbReference type="SUPFAM" id="SSF46785">
    <property type="entry name" value="Winged helix' DNA-binding domain"/>
    <property type="match status" value="1"/>
</dbReference>
<comment type="caution">
    <text evidence="6">The sequence shown here is derived from an EMBL/GenBank/DDBJ whole genome shotgun (WGS) entry which is preliminary data.</text>
</comment>
<evidence type="ECO:0000313" key="7">
    <source>
        <dbReference type="Proteomes" id="UP000776629"/>
    </source>
</evidence>
<dbReference type="PANTHER" id="PTHR30419">
    <property type="entry name" value="HTH-TYPE TRANSCRIPTIONAL REGULATOR YBHD"/>
    <property type="match status" value="1"/>
</dbReference>
<dbReference type="InterPro" id="IPR036390">
    <property type="entry name" value="WH_DNA-bd_sf"/>
</dbReference>
<gene>
    <name evidence="6" type="ORF">H5993_02470</name>
</gene>
<dbReference type="Pfam" id="PF00126">
    <property type="entry name" value="HTH_1"/>
    <property type="match status" value="1"/>
</dbReference>
<evidence type="ECO:0000256" key="1">
    <source>
        <dbReference type="ARBA" id="ARBA00009437"/>
    </source>
</evidence>
<evidence type="ECO:0000259" key="5">
    <source>
        <dbReference type="PROSITE" id="PS50931"/>
    </source>
</evidence>
<reference evidence="6 7" key="1">
    <citation type="journal article" date="2021" name="Sci. Rep.">
        <title>The distribution of antibiotic resistance genes in chicken gut microbiota commensals.</title>
        <authorList>
            <person name="Juricova H."/>
            <person name="Matiasovicova J."/>
            <person name="Kubasova T."/>
            <person name="Cejkova D."/>
            <person name="Rychlik I."/>
        </authorList>
    </citation>
    <scope>NUCLEOTIDE SEQUENCE [LARGE SCALE GENOMIC DNA]</scope>
    <source>
        <strain evidence="6 7">An810</strain>
    </source>
</reference>
<dbReference type="Gene3D" id="1.10.10.10">
    <property type="entry name" value="Winged helix-like DNA-binding domain superfamily/Winged helix DNA-binding domain"/>
    <property type="match status" value="1"/>
</dbReference>
<keyword evidence="2" id="KW-0805">Transcription regulation</keyword>
<keyword evidence="7" id="KW-1185">Reference proteome</keyword>
<dbReference type="InterPro" id="IPR036388">
    <property type="entry name" value="WH-like_DNA-bd_sf"/>
</dbReference>
<proteinExistence type="inferred from homology"/>
<dbReference type="SUPFAM" id="SSF53850">
    <property type="entry name" value="Periplasmic binding protein-like II"/>
    <property type="match status" value="1"/>
</dbReference>
<feature type="domain" description="HTH lysR-type" evidence="5">
    <location>
        <begin position="1"/>
        <end position="58"/>
    </location>
</feature>
<evidence type="ECO:0000313" key="6">
    <source>
        <dbReference type="EMBL" id="MBM6753632.1"/>
    </source>
</evidence>
<evidence type="ECO:0000256" key="4">
    <source>
        <dbReference type="ARBA" id="ARBA00023163"/>
    </source>
</evidence>
<dbReference type="InterPro" id="IPR000847">
    <property type="entry name" value="LysR_HTH_N"/>
</dbReference>
<sequence>MTFEQLLYVTELANQHSLQKTAMILHVSKSALSHAVTELEGELGLKLFDRTAKGSFLTPQGQELLPQMLTLLTNRSDLKLVAQSLAPNNQVEQLTFAYGNTLLKPFIDNYFKLRRQYHDRLTMTIVQKPVPRIIQAIRDHQIDFGFLAINQVNQNELNGLKFLPVHQGHLKLLMGKDNPLLAKSKLTLDDLKSQRFALFSDPYNDRIFAHLQYLCGPLPKILETDDGWAIYRAVHDLNCVGLARDWQAKWSSFDGIKTLPSRQIGNLTDDRFAIGWVTRQQAVTKPIQDYITMVNHDIAGK</sequence>
<comment type="similarity">
    <text evidence="1">Belongs to the LysR transcriptional regulatory family.</text>
</comment>
<dbReference type="Pfam" id="PF03466">
    <property type="entry name" value="LysR_substrate"/>
    <property type="match status" value="1"/>
</dbReference>
<dbReference type="RefSeq" id="WP_204776079.1">
    <property type="nucleotide sequence ID" value="NZ_JACJJQ010000007.1"/>
</dbReference>
<dbReference type="PROSITE" id="PS50931">
    <property type="entry name" value="HTH_LYSR"/>
    <property type="match status" value="1"/>
</dbReference>
<dbReference type="Proteomes" id="UP000776629">
    <property type="component" value="Unassembled WGS sequence"/>
</dbReference>
<protein>
    <submittedName>
        <fullName evidence="6">LysR family transcriptional regulator</fullName>
    </submittedName>
</protein>
<dbReference type="InterPro" id="IPR005119">
    <property type="entry name" value="LysR_subst-bd"/>
</dbReference>
<accession>A0ABS2EMB6</accession>
<name>A0ABS2EMB6_9LACO</name>
<dbReference type="Gene3D" id="3.40.190.290">
    <property type="match status" value="1"/>
</dbReference>